<evidence type="ECO:0000313" key="1">
    <source>
        <dbReference type="EMBL" id="SDH47138.1"/>
    </source>
</evidence>
<dbReference type="RefSeq" id="WP_092503601.1">
    <property type="nucleotide sequence ID" value="NZ_LT629695.1"/>
</dbReference>
<accession>A0A1G8CNQ5</accession>
<dbReference type="OrthoDB" id="5070984at2"/>
<gene>
    <name evidence="1" type="ORF">SAMN04489720_1359</name>
</gene>
<keyword evidence="2" id="KW-1185">Reference proteome</keyword>
<evidence type="ECO:0000313" key="2">
    <source>
        <dbReference type="Proteomes" id="UP000198822"/>
    </source>
</evidence>
<sequence length="126" mass="13048">MSTDPSTTLLHAIVDHMRGAPDDWSAIAIVVALRGGRVGGTHGFAYAADGTATPVASRPSGVDPAAQAYLASRPEHAAQPPVAMLVQLDRDAGAYEITFEDADASRWAVTPATVGTMGETLRPHLG</sequence>
<dbReference type="EMBL" id="LT629695">
    <property type="protein sequence ID" value="SDH47138.1"/>
    <property type="molecule type" value="Genomic_DNA"/>
</dbReference>
<organism evidence="1 2">
    <name type="scientific">Agrococcus jejuensis</name>
    <dbReference type="NCBI Taxonomy" id="399736"/>
    <lineage>
        <taxon>Bacteria</taxon>
        <taxon>Bacillati</taxon>
        <taxon>Actinomycetota</taxon>
        <taxon>Actinomycetes</taxon>
        <taxon>Micrococcales</taxon>
        <taxon>Microbacteriaceae</taxon>
        <taxon>Agrococcus</taxon>
    </lineage>
</organism>
<reference evidence="2" key="1">
    <citation type="submission" date="2016-10" db="EMBL/GenBank/DDBJ databases">
        <authorList>
            <person name="Varghese N."/>
            <person name="Submissions S."/>
        </authorList>
    </citation>
    <scope>NUCLEOTIDE SEQUENCE [LARGE SCALE GENOMIC DNA]</scope>
    <source>
        <strain evidence="2">DSM 22002</strain>
    </source>
</reference>
<dbReference type="Proteomes" id="UP000198822">
    <property type="component" value="Chromosome I"/>
</dbReference>
<protein>
    <submittedName>
        <fullName evidence="1">Uncharacterized protein</fullName>
    </submittedName>
</protein>
<proteinExistence type="predicted"/>
<dbReference type="STRING" id="399736.SAMN04489720_1359"/>
<dbReference type="AlphaFoldDB" id="A0A1G8CNQ5"/>
<name>A0A1G8CNQ5_9MICO</name>